<organism evidence="2 3">
    <name type="scientific">Amanita muscaria (strain Koide BX008)</name>
    <dbReference type="NCBI Taxonomy" id="946122"/>
    <lineage>
        <taxon>Eukaryota</taxon>
        <taxon>Fungi</taxon>
        <taxon>Dikarya</taxon>
        <taxon>Basidiomycota</taxon>
        <taxon>Agaricomycotina</taxon>
        <taxon>Agaricomycetes</taxon>
        <taxon>Agaricomycetidae</taxon>
        <taxon>Agaricales</taxon>
        <taxon>Pluteineae</taxon>
        <taxon>Amanitaceae</taxon>
        <taxon>Amanita</taxon>
    </lineage>
</organism>
<name>A0A0C2XL10_AMAMK</name>
<dbReference type="InParanoid" id="A0A0C2XL10"/>
<dbReference type="STRING" id="946122.A0A0C2XL10"/>
<dbReference type="EMBL" id="KN818224">
    <property type="protein sequence ID" value="KIL70211.1"/>
    <property type="molecule type" value="Genomic_DNA"/>
</dbReference>
<dbReference type="OrthoDB" id="5378975at2759"/>
<proteinExistence type="predicted"/>
<sequence>MDEEFTFGTSVWGSSDPVDLVPPGSIPITTQQSSPISLGETQFSDDFDSFATPAESIGVPDDDEDDGFGDFGDFGEAQGNEFDDANFGEPIAGSSYWQPLKLDPLPPRPKLQQQINENLEPLWADHDTDILTDEGIRELSGISQVLVTPESRDLYKMIQQPPSMRASNWTRSRIRRQHLIALGIPVNLDEVLPHVNGKGLPPLEITSRPMSAPPTRSGVHPSAPSSTSHSRAGTPQPVASHFGPKPELDREKIELLLGLDTETLNLLPLATLEQRLKDLQTQTSLASTLLTHLLQTRESLQQDSETYNRLIGDLVGEAQRLKSGKPVRTASLRR</sequence>
<dbReference type="PANTHER" id="PTHR38698">
    <property type="entry name" value="EXPRESSED PROTEIN"/>
    <property type="match status" value="1"/>
</dbReference>
<feature type="region of interest" description="Disordered" evidence="1">
    <location>
        <begin position="1"/>
        <end position="69"/>
    </location>
</feature>
<evidence type="ECO:0000313" key="2">
    <source>
        <dbReference type="EMBL" id="KIL70211.1"/>
    </source>
</evidence>
<dbReference type="Pfam" id="PF17104">
    <property type="entry name" value="YBL010C_LAA2"/>
    <property type="match status" value="1"/>
</dbReference>
<accession>A0A0C2XL10</accession>
<feature type="region of interest" description="Disordered" evidence="1">
    <location>
        <begin position="202"/>
        <end position="245"/>
    </location>
</feature>
<gene>
    <name evidence="2" type="ORF">M378DRAFT_156291</name>
</gene>
<keyword evidence="3" id="KW-1185">Reference proteome</keyword>
<reference evidence="2 3" key="1">
    <citation type="submission" date="2014-04" db="EMBL/GenBank/DDBJ databases">
        <title>Evolutionary Origins and Diversification of the Mycorrhizal Mutualists.</title>
        <authorList>
            <consortium name="DOE Joint Genome Institute"/>
            <consortium name="Mycorrhizal Genomics Consortium"/>
            <person name="Kohler A."/>
            <person name="Kuo A."/>
            <person name="Nagy L.G."/>
            <person name="Floudas D."/>
            <person name="Copeland A."/>
            <person name="Barry K.W."/>
            <person name="Cichocki N."/>
            <person name="Veneault-Fourrey C."/>
            <person name="LaButti K."/>
            <person name="Lindquist E.A."/>
            <person name="Lipzen A."/>
            <person name="Lundell T."/>
            <person name="Morin E."/>
            <person name="Murat C."/>
            <person name="Riley R."/>
            <person name="Ohm R."/>
            <person name="Sun H."/>
            <person name="Tunlid A."/>
            <person name="Henrissat B."/>
            <person name="Grigoriev I.V."/>
            <person name="Hibbett D.S."/>
            <person name="Martin F."/>
        </authorList>
    </citation>
    <scope>NUCLEOTIDE SEQUENCE [LARGE SCALE GENOMIC DNA]</scope>
    <source>
        <strain evidence="2 3">Koide BX008</strain>
    </source>
</reference>
<dbReference type="AlphaFoldDB" id="A0A0C2XL10"/>
<dbReference type="HOGENOM" id="CLU_731781_0_0_1"/>
<evidence type="ECO:0000313" key="3">
    <source>
        <dbReference type="Proteomes" id="UP000054549"/>
    </source>
</evidence>
<dbReference type="InterPro" id="IPR031355">
    <property type="entry name" value="YBL010C/LAA2-like"/>
</dbReference>
<dbReference type="Proteomes" id="UP000054549">
    <property type="component" value="Unassembled WGS sequence"/>
</dbReference>
<protein>
    <submittedName>
        <fullName evidence="2">Uncharacterized protein</fullName>
    </submittedName>
</protein>
<dbReference type="PANTHER" id="PTHR38698:SF1">
    <property type="entry name" value="FUNGAL PROTEIN"/>
    <property type="match status" value="1"/>
</dbReference>
<feature type="compositionally biased region" description="Polar residues" evidence="1">
    <location>
        <begin position="223"/>
        <end position="233"/>
    </location>
</feature>
<evidence type="ECO:0000256" key="1">
    <source>
        <dbReference type="SAM" id="MobiDB-lite"/>
    </source>
</evidence>
<feature type="compositionally biased region" description="Polar residues" evidence="1">
    <location>
        <begin position="27"/>
        <end position="42"/>
    </location>
</feature>